<dbReference type="CDD" id="cd10031">
    <property type="entry name" value="UDG-F5_TTUDGB_like"/>
    <property type="match status" value="1"/>
</dbReference>
<dbReference type="InterPro" id="IPR036895">
    <property type="entry name" value="Uracil-DNA_glycosylase-like_sf"/>
</dbReference>
<dbReference type="InterPro" id="IPR005122">
    <property type="entry name" value="Uracil-DNA_glycosylase-like"/>
</dbReference>
<evidence type="ECO:0000256" key="7">
    <source>
        <dbReference type="ARBA" id="ARBA00023204"/>
    </source>
</evidence>
<evidence type="ECO:0000256" key="6">
    <source>
        <dbReference type="ARBA" id="ARBA00023014"/>
    </source>
</evidence>
<evidence type="ECO:0000256" key="5">
    <source>
        <dbReference type="ARBA" id="ARBA00023004"/>
    </source>
</evidence>
<dbReference type="PANTHER" id="PTHR33693:SF3">
    <property type="entry name" value="TYPE-5 URACIL-DNA GLYCOSYLASE"/>
    <property type="match status" value="1"/>
</dbReference>
<keyword evidence="1" id="KW-0004">4Fe-4S</keyword>
<dbReference type="SMART" id="SM00987">
    <property type="entry name" value="UreE_C"/>
    <property type="match status" value="1"/>
</dbReference>
<evidence type="ECO:0000256" key="9">
    <source>
        <dbReference type="ARBA" id="ARBA00023887"/>
    </source>
</evidence>
<keyword evidence="7" id="KW-0234">DNA repair</keyword>
<keyword evidence="3" id="KW-0227">DNA damage</keyword>
<dbReference type="GO" id="GO:0046872">
    <property type="term" value="F:metal ion binding"/>
    <property type="evidence" value="ECO:0007669"/>
    <property type="project" value="UniProtKB-KW"/>
</dbReference>
<dbReference type="Pfam" id="PF03167">
    <property type="entry name" value="UDG"/>
    <property type="match status" value="1"/>
</dbReference>
<evidence type="ECO:0000256" key="2">
    <source>
        <dbReference type="ARBA" id="ARBA00022723"/>
    </source>
</evidence>
<evidence type="ECO:0000256" key="1">
    <source>
        <dbReference type="ARBA" id="ARBA00022485"/>
    </source>
</evidence>
<dbReference type="GO" id="GO:0006284">
    <property type="term" value="P:base-excision repair"/>
    <property type="evidence" value="ECO:0007669"/>
    <property type="project" value="InterPro"/>
</dbReference>
<dbReference type="PANTHER" id="PTHR33693">
    <property type="entry name" value="TYPE-5 URACIL-DNA GLYCOSYLASE"/>
    <property type="match status" value="1"/>
</dbReference>
<evidence type="ECO:0000256" key="3">
    <source>
        <dbReference type="ARBA" id="ARBA00022763"/>
    </source>
</evidence>
<feature type="domain" description="Uracil-DNA glycosylase-like" evidence="10">
    <location>
        <begin position="37"/>
        <end position="207"/>
    </location>
</feature>
<comment type="caution">
    <text evidence="11">The sequence shown here is derived from an EMBL/GenBank/DDBJ whole genome shotgun (WGS) entry which is preliminary data.</text>
</comment>
<evidence type="ECO:0000313" key="12">
    <source>
        <dbReference type="Proteomes" id="UP000718571"/>
    </source>
</evidence>
<keyword evidence="4" id="KW-0378">Hydrolase</keyword>
<gene>
    <name evidence="11" type="ORF">IHE51_00220</name>
</gene>
<dbReference type="SUPFAM" id="SSF52141">
    <property type="entry name" value="Uracil-DNA glycosylase-like"/>
    <property type="match status" value="1"/>
</dbReference>
<reference evidence="11 12" key="1">
    <citation type="submission" date="2020-09" db="EMBL/GenBank/DDBJ databases">
        <title>Genomic characterization of a novel Parvarchaeota family in acid mine drainage sediments.</title>
        <authorList>
            <person name="Luo Z.-H."/>
        </authorList>
    </citation>
    <scope>NUCLEOTIDE SEQUENCE [LARGE SCALE GENOMIC DNA]</scope>
    <source>
        <strain evidence="11">MAS1_bins.189</strain>
    </source>
</reference>
<evidence type="ECO:0000259" key="10">
    <source>
        <dbReference type="SMART" id="SM00986"/>
    </source>
</evidence>
<proteinExistence type="inferred from homology"/>
<dbReference type="GO" id="GO:0051539">
    <property type="term" value="F:4 iron, 4 sulfur cluster binding"/>
    <property type="evidence" value="ECO:0007669"/>
    <property type="project" value="UniProtKB-KW"/>
</dbReference>
<evidence type="ECO:0000313" key="11">
    <source>
        <dbReference type="EMBL" id="MBE5728276.1"/>
    </source>
</evidence>
<keyword evidence="5" id="KW-0408">Iron</keyword>
<dbReference type="Gene3D" id="3.40.470.10">
    <property type="entry name" value="Uracil-DNA glycosylase-like domain"/>
    <property type="match status" value="1"/>
</dbReference>
<dbReference type="EMBL" id="JADFAR010000004">
    <property type="protein sequence ID" value="MBE5728276.1"/>
    <property type="molecule type" value="Genomic_DNA"/>
</dbReference>
<dbReference type="SMART" id="SM00986">
    <property type="entry name" value="UDG"/>
    <property type="match status" value="1"/>
</dbReference>
<protein>
    <recommendedName>
        <fullName evidence="9">Type-5 uracil-DNA glycosylase</fullName>
    </recommendedName>
</protein>
<dbReference type="GO" id="GO:0033958">
    <property type="term" value="F:DNA-deoxyinosine glycosylase activity"/>
    <property type="evidence" value="ECO:0007669"/>
    <property type="project" value="InterPro"/>
</dbReference>
<dbReference type="InterPro" id="IPR051536">
    <property type="entry name" value="UDG_Type-4/5"/>
</dbReference>
<comment type="similarity">
    <text evidence="8">Belongs to the uracil-DNA glycosylase (UDG) superfamily. Type 5 (UDGb) family.</text>
</comment>
<evidence type="ECO:0000256" key="8">
    <source>
        <dbReference type="ARBA" id="ARBA00023779"/>
    </source>
</evidence>
<keyword evidence="6" id="KW-0411">Iron-sulfur</keyword>
<organism evidence="11 12">
    <name type="scientific">Candidatus Acidifodinimicrobium mancum</name>
    <dbReference type="NCBI Taxonomy" id="2898728"/>
    <lineage>
        <taxon>Archaea</taxon>
        <taxon>Candidatus Parvarchaeota</taxon>
        <taxon>Candidatus Acidifodinimicrobiaceae</taxon>
        <taxon>Candidatus Acidifodinimicrobium</taxon>
    </lineage>
</organism>
<accession>A0A8T3UUM3</accession>
<dbReference type="AlphaFoldDB" id="A0A8T3UUM3"/>
<dbReference type="Proteomes" id="UP000718571">
    <property type="component" value="Unassembled WGS sequence"/>
</dbReference>
<sequence length="216" mass="24555">MNKDMQELYSKIIICERCPRLVKYRNSIESGWRRPITGFGDFNARLVIVGPAPSLYGGNRTGRVFTGDKSGEFLFKALYEAGFSSSPISKDSDDGLRLKDCYITDIVKCPPPDNKPLKSEIENCSFYINSELDLLKKKKVILALGSIAFNGVKSYLSSKGFGISRIVFKHNFNYKFGDLFLFSSFHPSPRNTNTHKLEYKDFVNLLLFIKANYLQD</sequence>
<name>A0A8T3UUM3_9ARCH</name>
<keyword evidence="2" id="KW-0479">Metal-binding</keyword>
<evidence type="ECO:0000256" key="4">
    <source>
        <dbReference type="ARBA" id="ARBA00022801"/>
    </source>
</evidence>
<dbReference type="InterPro" id="IPR044147">
    <property type="entry name" value="UdgB-like"/>
</dbReference>
<dbReference type="GO" id="GO:0004844">
    <property type="term" value="F:uracil DNA N-glycosylase activity"/>
    <property type="evidence" value="ECO:0007669"/>
    <property type="project" value="InterPro"/>
</dbReference>